<evidence type="ECO:0000313" key="2">
    <source>
        <dbReference type="Proteomes" id="UP000198282"/>
    </source>
</evidence>
<evidence type="ECO:0000313" key="1">
    <source>
        <dbReference type="EMBL" id="SNT54245.1"/>
    </source>
</evidence>
<dbReference type="CDD" id="cd07812">
    <property type="entry name" value="SRPBCC"/>
    <property type="match status" value="1"/>
</dbReference>
<dbReference type="RefSeq" id="WP_179282431.1">
    <property type="nucleotide sequence ID" value="NZ_FZOD01000058.1"/>
</dbReference>
<dbReference type="InterPro" id="IPR019587">
    <property type="entry name" value="Polyketide_cyclase/dehydratase"/>
</dbReference>
<organism evidence="1 2">
    <name type="scientific">Streptosporangium subroseum</name>
    <dbReference type="NCBI Taxonomy" id="106412"/>
    <lineage>
        <taxon>Bacteria</taxon>
        <taxon>Bacillati</taxon>
        <taxon>Actinomycetota</taxon>
        <taxon>Actinomycetes</taxon>
        <taxon>Streptosporangiales</taxon>
        <taxon>Streptosporangiaceae</taxon>
        <taxon>Streptosporangium</taxon>
    </lineage>
</organism>
<accession>A0A239NH97</accession>
<proteinExistence type="predicted"/>
<sequence>MDMVTGAQVAVALTVPIPRERMWDLVTAVDRIGEWSPEATGGNWCDGAQDPAPGARFIGRNRFPSGFESMVTCVVIEAERPGVFAWTVLDDADLVGSTWRYELREGGEPGSALVHHSFTHGPGASGARADAETDPRMLDSRLVTLCRNMTTTISAMATADSTMGAVR</sequence>
<dbReference type="SUPFAM" id="SSF55961">
    <property type="entry name" value="Bet v1-like"/>
    <property type="match status" value="1"/>
</dbReference>
<dbReference type="AlphaFoldDB" id="A0A239NH97"/>
<reference evidence="1 2" key="1">
    <citation type="submission" date="2017-06" db="EMBL/GenBank/DDBJ databases">
        <authorList>
            <person name="Kim H.J."/>
            <person name="Triplett B.A."/>
        </authorList>
    </citation>
    <scope>NUCLEOTIDE SEQUENCE [LARGE SCALE GENOMIC DNA]</scope>
    <source>
        <strain evidence="1 2">CGMCC 4.2132</strain>
    </source>
</reference>
<protein>
    <submittedName>
        <fullName evidence="1">Polyketide cyclase / dehydrase and lipid transport</fullName>
    </submittedName>
</protein>
<dbReference type="EMBL" id="FZOD01000058">
    <property type="protein sequence ID" value="SNT54245.1"/>
    <property type="molecule type" value="Genomic_DNA"/>
</dbReference>
<dbReference type="InterPro" id="IPR023393">
    <property type="entry name" value="START-like_dom_sf"/>
</dbReference>
<gene>
    <name evidence="1" type="ORF">SAMN05216276_105816</name>
</gene>
<dbReference type="Proteomes" id="UP000198282">
    <property type="component" value="Unassembled WGS sequence"/>
</dbReference>
<dbReference type="Gene3D" id="3.30.530.20">
    <property type="match status" value="1"/>
</dbReference>
<keyword evidence="2" id="KW-1185">Reference proteome</keyword>
<dbReference type="Pfam" id="PF10604">
    <property type="entry name" value="Polyketide_cyc2"/>
    <property type="match status" value="1"/>
</dbReference>
<name>A0A239NH97_9ACTN</name>